<reference evidence="2" key="1">
    <citation type="journal article" date="2020" name="bioRxiv">
        <title>A rank-normalized archaeal taxonomy based on genome phylogeny resolves widespread incomplete and uneven classifications.</title>
        <authorList>
            <person name="Rinke C."/>
            <person name="Chuvochina M."/>
            <person name="Mussig A.J."/>
            <person name="Chaumeil P.-A."/>
            <person name="Waite D.W."/>
            <person name="Whitman W.B."/>
            <person name="Parks D.H."/>
            <person name="Hugenholtz P."/>
        </authorList>
    </citation>
    <scope>NUCLEOTIDE SEQUENCE</scope>
    <source>
        <strain evidence="2">UBA12518</strain>
    </source>
</reference>
<dbReference type="SUPFAM" id="SSF55021">
    <property type="entry name" value="ACT-like"/>
    <property type="match status" value="1"/>
</dbReference>
<dbReference type="Pfam" id="PF19571">
    <property type="entry name" value="ACT_8"/>
    <property type="match status" value="1"/>
</dbReference>
<feature type="domain" description="ACT" evidence="1">
    <location>
        <begin position="7"/>
        <end position="130"/>
    </location>
</feature>
<accession>A0A832RXI8</accession>
<evidence type="ECO:0000313" key="3">
    <source>
        <dbReference type="Proteomes" id="UP000600363"/>
    </source>
</evidence>
<dbReference type="PANTHER" id="PTHR40099">
    <property type="entry name" value="ACETOLACTATE SYNTHASE, SMALL SUBUNIT"/>
    <property type="match status" value="1"/>
</dbReference>
<dbReference type="PANTHER" id="PTHR40099:SF1">
    <property type="entry name" value="ACETOLACTATE SYNTHASE, SMALL SUBUNIT"/>
    <property type="match status" value="1"/>
</dbReference>
<evidence type="ECO:0000259" key="1">
    <source>
        <dbReference type="Pfam" id="PF19571"/>
    </source>
</evidence>
<dbReference type="InterPro" id="IPR045865">
    <property type="entry name" value="ACT-like_dom_sf"/>
</dbReference>
<organism evidence="2 3">
    <name type="scientific">Methermicoccus shengliensis</name>
    <dbReference type="NCBI Taxonomy" id="660064"/>
    <lineage>
        <taxon>Archaea</taxon>
        <taxon>Methanobacteriati</taxon>
        <taxon>Methanobacteriota</taxon>
        <taxon>Stenosarchaea group</taxon>
        <taxon>Methanomicrobia</taxon>
        <taxon>Methanosarcinales</taxon>
        <taxon>Methermicoccaceae</taxon>
        <taxon>Methermicoccus</taxon>
    </lineage>
</organism>
<dbReference type="Gene3D" id="3.30.2130.10">
    <property type="entry name" value="VC0802-like"/>
    <property type="match status" value="1"/>
</dbReference>
<name>A0A832RXI8_9EURY</name>
<dbReference type="InterPro" id="IPR045739">
    <property type="entry name" value="ACT_dom_pair"/>
</dbReference>
<dbReference type="EMBL" id="DUIH01000021">
    <property type="protein sequence ID" value="HIH70226.1"/>
    <property type="molecule type" value="Genomic_DNA"/>
</dbReference>
<comment type="caution">
    <text evidence="2">The sequence shown here is derived from an EMBL/GenBank/DDBJ whole genome shotgun (WGS) entry which is preliminary data.</text>
</comment>
<proteinExistence type="predicted"/>
<protein>
    <submittedName>
        <fullName evidence="2">Acetolactate synthase</fullName>
    </submittedName>
</protein>
<sequence>MIRSEIVTQISLFAENKPGRMYKVFETLMQADVEVLAFTIAEAGTFGVFHMVVDKPDEAYSALSNAGFTVSRTKILGVELKSIHDSLYWISKKLAENDISVDYAYTSMSKQKNPYLVMRVSDSERAKQVLDEGA</sequence>
<dbReference type="Proteomes" id="UP000600363">
    <property type="component" value="Unassembled WGS sequence"/>
</dbReference>
<evidence type="ECO:0000313" key="2">
    <source>
        <dbReference type="EMBL" id="HIH70226.1"/>
    </source>
</evidence>
<gene>
    <name evidence="2" type="ORF">HA299_06425</name>
</gene>
<dbReference type="RefSeq" id="WP_084174042.1">
    <property type="nucleotide sequence ID" value="NZ_DUIH01000021.1"/>
</dbReference>
<dbReference type="AlphaFoldDB" id="A0A832RXI8"/>